<dbReference type="Proteomes" id="UP000187406">
    <property type="component" value="Unassembled WGS sequence"/>
</dbReference>
<evidence type="ECO:0000259" key="2">
    <source>
        <dbReference type="Pfam" id="PF14111"/>
    </source>
</evidence>
<organism evidence="3 4">
    <name type="scientific">Cephalotus follicularis</name>
    <name type="common">Albany pitcher plant</name>
    <dbReference type="NCBI Taxonomy" id="3775"/>
    <lineage>
        <taxon>Eukaryota</taxon>
        <taxon>Viridiplantae</taxon>
        <taxon>Streptophyta</taxon>
        <taxon>Embryophyta</taxon>
        <taxon>Tracheophyta</taxon>
        <taxon>Spermatophyta</taxon>
        <taxon>Magnoliopsida</taxon>
        <taxon>eudicotyledons</taxon>
        <taxon>Gunneridae</taxon>
        <taxon>Pentapetalae</taxon>
        <taxon>rosids</taxon>
        <taxon>fabids</taxon>
        <taxon>Oxalidales</taxon>
        <taxon>Cephalotaceae</taxon>
        <taxon>Cephalotus</taxon>
    </lineage>
</organism>
<comment type="caution">
    <text evidence="3">The sequence shown here is derived from an EMBL/GenBank/DDBJ whole genome shotgun (WGS) entry which is preliminary data.</text>
</comment>
<reference evidence="4" key="1">
    <citation type="submission" date="2016-04" db="EMBL/GenBank/DDBJ databases">
        <title>Cephalotus genome sequencing.</title>
        <authorList>
            <person name="Fukushima K."/>
            <person name="Hasebe M."/>
            <person name="Fang X."/>
        </authorList>
    </citation>
    <scope>NUCLEOTIDE SEQUENCE [LARGE SCALE GENOMIC DNA]</scope>
    <source>
        <strain evidence="4">cv. St1</strain>
    </source>
</reference>
<protein>
    <submittedName>
        <fullName evidence="3">Exo_endo_phos domain-containing protein/DUF4283 domain-containing protein/zf-CCHC_4 domain-containing protein</fullName>
    </submittedName>
</protein>
<evidence type="ECO:0000256" key="1">
    <source>
        <dbReference type="SAM" id="MobiDB-lite"/>
    </source>
</evidence>
<dbReference type="SUPFAM" id="SSF56219">
    <property type="entry name" value="DNase I-like"/>
    <property type="match status" value="1"/>
</dbReference>
<dbReference type="Gene3D" id="3.60.10.10">
    <property type="entry name" value="Endonuclease/exonuclease/phosphatase"/>
    <property type="match status" value="1"/>
</dbReference>
<dbReference type="InterPro" id="IPR025558">
    <property type="entry name" value="DUF4283"/>
</dbReference>
<sequence length="612" mass="68420">LDFSEPLLVDGIPRAKPPPEVAIKGAKDWEFTIVAFLVGKKLPGKSVKEILSRKWSQVGRFTILMVDAGVFMVKFENAQVRDWVLNNGPWDVWGYHLAIRPWSKGMSLALSECRSMPAWFKLTGVPVHFWNKLGLSYIASVLGKPLHMDPNTTNRHALMFARVCIEMNATSPFPESISLELEDGNTTSIGAEYPWRPAACTLCKVFDHSNRNCPRKSLREWIPRPVLLSQRKPEDVVGWIKVKKKSNSGTVGMQAPSDEADVEHYVTGSVPSAEPVAEHSGAGIVHDGSRPPKTPVKDASIPQLSISDEGGSWVSVDENKKLILGSSSGHKKRKKKGLSGLGGAGSRKKMKSIAAWNVRGLNNPSKHNEVRHFISSNSISMIGILESRVRSHNLDNVVKNISKKWHSTSNHTASLSGRVVVMWDPSILNFVPSLVSEQAIHGKVVLTNHKTIHISFVYGLCDRNGRQSLWRELTHCADLFRAEPWVILGDFNVTRFGTEHTSSRVVSKAMHDLNITAQTAELEDLRSSGLFYTWSNMRSAAGAISKKLDRAMGNWQWFQSMGDTYAHFHPPGISDHSPVTIQMRDIQQYRGRPFKFLNFWAKNELFLQVVRQ</sequence>
<dbReference type="PANTHER" id="PTHR31286:SF165">
    <property type="entry name" value="DUF4283 DOMAIN-CONTAINING PROTEIN"/>
    <property type="match status" value="1"/>
</dbReference>
<dbReference type="Pfam" id="PF14111">
    <property type="entry name" value="DUF4283"/>
    <property type="match status" value="1"/>
</dbReference>
<dbReference type="EMBL" id="BDDD01003895">
    <property type="protein sequence ID" value="GAV86411.1"/>
    <property type="molecule type" value="Genomic_DNA"/>
</dbReference>
<dbReference type="PANTHER" id="PTHR31286">
    <property type="entry name" value="GLYCINE-RICH CELL WALL STRUCTURAL PROTEIN 1.8-LIKE"/>
    <property type="match status" value="1"/>
</dbReference>
<feature type="non-terminal residue" evidence="3">
    <location>
        <position position="1"/>
    </location>
</feature>
<keyword evidence="4" id="KW-1185">Reference proteome</keyword>
<feature type="region of interest" description="Disordered" evidence="1">
    <location>
        <begin position="325"/>
        <end position="346"/>
    </location>
</feature>
<evidence type="ECO:0000313" key="3">
    <source>
        <dbReference type="EMBL" id="GAV86411.1"/>
    </source>
</evidence>
<gene>
    <name evidence="3" type="ORF">CFOL_v3_29842</name>
</gene>
<dbReference type="InterPro" id="IPR036691">
    <property type="entry name" value="Endo/exonu/phosph_ase_sf"/>
</dbReference>
<feature type="non-terminal residue" evidence="3">
    <location>
        <position position="612"/>
    </location>
</feature>
<accession>A0A1Q3D1X4</accession>
<name>A0A1Q3D1X4_CEPFO</name>
<dbReference type="InParanoid" id="A0A1Q3D1X4"/>
<feature type="domain" description="DUF4283" evidence="2">
    <location>
        <begin position="26"/>
        <end position="107"/>
    </location>
</feature>
<dbReference type="InterPro" id="IPR040256">
    <property type="entry name" value="At4g02000-like"/>
</dbReference>
<dbReference type="OrthoDB" id="1112026at2759"/>
<evidence type="ECO:0000313" key="4">
    <source>
        <dbReference type="Proteomes" id="UP000187406"/>
    </source>
</evidence>
<dbReference type="AlphaFoldDB" id="A0A1Q3D1X4"/>
<proteinExistence type="predicted"/>